<dbReference type="RefSeq" id="WP_307517983.1">
    <property type="nucleotide sequence ID" value="NZ_JAUSZI010000002.1"/>
</dbReference>
<dbReference type="Proteomes" id="UP001230328">
    <property type="component" value="Unassembled WGS sequence"/>
</dbReference>
<dbReference type="EMBL" id="JAUSZI010000002">
    <property type="protein sequence ID" value="MDQ1023059.1"/>
    <property type="molecule type" value="Genomic_DNA"/>
</dbReference>
<proteinExistence type="predicted"/>
<name>A0ABU0SHM8_9ACTN</name>
<feature type="region of interest" description="Disordered" evidence="2">
    <location>
        <begin position="328"/>
        <end position="351"/>
    </location>
</feature>
<gene>
    <name evidence="3" type="ORF">QF035_000641</name>
</gene>
<feature type="coiled-coil region" evidence="1">
    <location>
        <begin position="1401"/>
        <end position="1435"/>
    </location>
</feature>
<comment type="caution">
    <text evidence="3">The sequence shown here is derived from an EMBL/GenBank/DDBJ whole genome shotgun (WGS) entry which is preliminary data.</text>
</comment>
<organism evidence="3 4">
    <name type="scientific">Streptomyces umbrinus</name>
    <dbReference type="NCBI Taxonomy" id="67370"/>
    <lineage>
        <taxon>Bacteria</taxon>
        <taxon>Bacillati</taxon>
        <taxon>Actinomycetota</taxon>
        <taxon>Actinomycetes</taxon>
        <taxon>Kitasatosporales</taxon>
        <taxon>Streptomycetaceae</taxon>
        <taxon>Streptomyces</taxon>
        <taxon>Streptomyces phaeochromogenes group</taxon>
    </lineage>
</organism>
<evidence type="ECO:0000256" key="1">
    <source>
        <dbReference type="SAM" id="Coils"/>
    </source>
</evidence>
<accession>A0ABU0SHM8</accession>
<reference evidence="3 4" key="1">
    <citation type="submission" date="2023-07" db="EMBL/GenBank/DDBJ databases">
        <title>Comparative genomics of wheat-associated soil bacteria to identify genetic determinants of phenazine resistance.</title>
        <authorList>
            <person name="Mouncey N."/>
        </authorList>
    </citation>
    <scope>NUCLEOTIDE SEQUENCE [LARGE SCALE GENOMIC DNA]</scope>
    <source>
        <strain evidence="3 4">V2I4</strain>
    </source>
</reference>
<protein>
    <submittedName>
        <fullName evidence="3">Uncharacterized protein</fullName>
    </submittedName>
</protein>
<evidence type="ECO:0000256" key="2">
    <source>
        <dbReference type="SAM" id="MobiDB-lite"/>
    </source>
</evidence>
<keyword evidence="1" id="KW-0175">Coiled coil</keyword>
<sequence length="1761" mass="190240">MTAQLSDDFPVLLGPVRIETRFTATELLVRVFPDEWQVDKFESRPTEAEVAALDAYWSARWAAGGRSDALRAAWQELVGRIPAGRAAWLLKARTPANPAEEPAGVTADTTVLVVRGTAAPSPGDRQATITYWTAVWRAHGDRSRLRQANDALVTAVDTDRAKAIRGRRPSGMDAAAVNRSDKVTVAFLVLPPPATATLAPESWTQAARARLLPDRFRVLGYVGGEQVLSATGAAVPATLPVSPDPSATDRISVNEQTGALHVPEELRWLTDFDRAVAVGMGLRIPLDDRTRNGLDRLIVLGLREQSTPQQVGADLAALFTRQLRSPDGFGLLPQGTPTNNSEETAAGQDAEEEADAALRSTDRAAFAAATGDWTTRTDGQRFAELLGLDPAVLAGMPNADITDQRDARAANTALWPATWGYFLQTALRPVLGPAAVEATRDFFLRYVSGRGPLPAVKIGRQPYGILPTTAFSRLAYPATATHRRALHRVLTAAGQDWNAAAEQVPRLGAPADDEQPPPDPHQLLLDILALHPTSAEYYQRYAQSVEDLFNRENLGGLGGTVLPALDRLNLPGQVRALLDRFGAATGPGRDPDLLRRLFTDFQQPLLAPLVDDRPLSETEPVREYTPDERNYLRWLADAAGTDLHTVRLELGFTGDVRPAALLYLLLRHAVLLGWADAARGLVAAAGGAGPADLSTADPAFIHVRIPAPGQVLESESRFRLLYSPAPAVTGNPEQLLVDFIPALLEQNGTGGGPAAATTALAEQVEALKQLAGLPTARLERVLAEHLDLATYRLDAWRLGQATERLAELRFGPGGTGTARPGLHLGAYGWLEDVRPSTATLTPVTLTGPLATVFAGNSPLLHDPGNEGFVHAPSPGHARTAAVLRAGYAANRTPDNPGAFAVNLSSERVRGALTILDGLRQGQSLGALLGYRFERGLHDRHGQAEVDQFISALRLRFPLLAGKIAQTAADPQTEPDDIGQVEARNVIDGLALVRHLTREDVSQIYPFDIDGLPPADSGQIDAVTAEAARLLDDNDAVADLAVAESAHQALAGNVERASATLDAYAKDGLPPEPAVVETPRSGTTLTHRFGLRLRAGRHPDHGDPPRAQAEPAVDDWLSDLLPSPRSVAARVTWTDPVGGGVRHRDVTQDDLDLAPIDLLWAVRPAGDTAMTDLDDRIIGAVVDDDDDDGPRPDRELTIRYTERIKDKITFFELSPLVAALRTLLTTGRPLRPTDLVPAAGTAPVERTADDAVSLPRERPATVRSSLADLAEDVDDCLEDLRRLYPAAPAPPRRGDVLDRIDTFLSRYAGLVSTAAGFGMVLSGWGELAAWRRGVYADVLTAVAATADRLARALADADAILAQYDALPRSTPNAERYRILRQTERLLTTTPVAVPPDPPSRFLSELQSKRRGFARRLENLRKQAQTKERSLNGLLDEVSRLLPLTDIDPVGLDLTDTQDRVVAFGRELLDRAAALRSEITGRLAAGATALADYDRAAPGPDQVRSGTEALRAMLGTDVLVVPEYTPSETLASDLRKAFRDREALVGHLTRPPVTRDFPVDDWLHGIARVRDMPRLWERAVLLADALRGRDGLLDSGPDGDDPQLVPVQLPYHADDHWLGMEFATGTTITEDRLLFTAHYADQPSSRNDPQCGVLFDEWTEVIPADRETTGIAVHADSPDSEPPQAMLLVSPPVRTGTWNIDDLLAAVNETFDLARTRLVEPHQLDGGGYAQLLPATLMSATRRPITISTDLAVANERWKADHD</sequence>
<evidence type="ECO:0000313" key="3">
    <source>
        <dbReference type="EMBL" id="MDQ1023059.1"/>
    </source>
</evidence>
<evidence type="ECO:0000313" key="4">
    <source>
        <dbReference type="Proteomes" id="UP001230328"/>
    </source>
</evidence>
<keyword evidence="4" id="KW-1185">Reference proteome</keyword>